<gene>
    <name evidence="2" type="ORF">GCM10022394_04520</name>
</gene>
<dbReference type="InterPro" id="IPR027417">
    <property type="entry name" value="P-loop_NTPase"/>
</dbReference>
<dbReference type="RefSeq" id="WP_344954311.1">
    <property type="nucleotide sequence ID" value="NZ_BAABCX010000001.1"/>
</dbReference>
<dbReference type="Proteomes" id="UP001500795">
    <property type="component" value="Unassembled WGS sequence"/>
</dbReference>
<sequence length="750" mass="84857">MTINLTDDNQLKAVVTAIQPFERSKGWLDNLAAFLDEVRQADLDTRASQSFQQRLWENNPVSSVGMGTVDVSAALADPTFRRWLAEASLKPLPEGAEARLAWFQQLHDEIVKRLRSYGNRVARVKVFRVLAAFYPRYFSTITYGRMALECHRAWFGTARGKPGPVPRQLALMARLEQLLGPAEDSPRALAERMTLPWIVYEDHVQTVSTEVETETSTLQGKLELKPLPALQRRKGFTSIRGGMDTLFSALSFVVEGVSREELLDFLRAEFPDYRDSSLRTLLSIFKHEFYVIQEVDGLITQTARGELFLETEDPQELIPLFITRILGVDHVLCALKDGEKTTDELIRLLKQVNPGWTTNYAPGAMLKWLRDFDLLTPTDSNTHVLTDTGRYWAGQIHWTPEPLPRMVTPESEDKPSSAAALDINSLDLAALIGAVTDGTAFSKHQASQLHCGLWAHERRHFAILAGLSGSGKTLLAQRYGEALARQFGVSPEQHVFVQAVQPGWYDPSPLFGYINPLRPDNYVRSPLLDFLLAAANHPDQPFVVILDEMNLSHPEQYFAPVLSAMESGDRLRLHNEGDSFDGVPMTLAYPANVAFIGTVNMDETTQGISDKVLDRAFTLEFWDINLDDYPHWHRFSLAEDQLTQVRECLNGLLEALAQERLHFGWRTVEDVLSYLDKALRMPDSKLTESLDDVVYARILPKLRGTESNRLHRALDNTMKVLEQHDLTRSRAKVQSLKTDLTDTGMMRFWR</sequence>
<accession>A0ABP6V5J1</accession>
<organism evidence="2 3">
    <name type="scientific">Zobellella aerophila</name>
    <dbReference type="NCBI Taxonomy" id="870480"/>
    <lineage>
        <taxon>Bacteria</taxon>
        <taxon>Pseudomonadati</taxon>
        <taxon>Pseudomonadota</taxon>
        <taxon>Gammaproteobacteria</taxon>
        <taxon>Aeromonadales</taxon>
        <taxon>Aeromonadaceae</taxon>
        <taxon>Zobellella</taxon>
    </lineage>
</organism>
<dbReference type="SUPFAM" id="SSF52540">
    <property type="entry name" value="P-loop containing nucleoside triphosphate hydrolases"/>
    <property type="match status" value="1"/>
</dbReference>
<protein>
    <recommendedName>
        <fullName evidence="1">AAA+ ATPase domain-containing protein</fullName>
    </recommendedName>
</protein>
<reference evidence="3" key="1">
    <citation type="journal article" date="2019" name="Int. J. Syst. Evol. Microbiol.">
        <title>The Global Catalogue of Microorganisms (GCM) 10K type strain sequencing project: providing services to taxonomists for standard genome sequencing and annotation.</title>
        <authorList>
            <consortium name="The Broad Institute Genomics Platform"/>
            <consortium name="The Broad Institute Genome Sequencing Center for Infectious Disease"/>
            <person name="Wu L."/>
            <person name="Ma J."/>
        </authorList>
    </citation>
    <scope>NUCLEOTIDE SEQUENCE [LARGE SCALE GENOMIC DNA]</scope>
    <source>
        <strain evidence="3">JCM 17110</strain>
    </source>
</reference>
<dbReference type="InterPro" id="IPR003593">
    <property type="entry name" value="AAA+_ATPase"/>
</dbReference>
<dbReference type="SMART" id="SM00382">
    <property type="entry name" value="AAA"/>
    <property type="match status" value="1"/>
</dbReference>
<proteinExistence type="predicted"/>
<comment type="caution">
    <text evidence="2">The sequence shown here is derived from an EMBL/GenBank/DDBJ whole genome shotgun (WGS) entry which is preliminary data.</text>
</comment>
<evidence type="ECO:0000313" key="2">
    <source>
        <dbReference type="EMBL" id="GAA3528443.1"/>
    </source>
</evidence>
<name>A0ABP6V5J1_9GAMM</name>
<evidence type="ECO:0000259" key="1">
    <source>
        <dbReference type="SMART" id="SM00382"/>
    </source>
</evidence>
<dbReference type="Gene3D" id="3.40.50.300">
    <property type="entry name" value="P-loop containing nucleotide triphosphate hydrolases"/>
    <property type="match status" value="1"/>
</dbReference>
<keyword evidence="3" id="KW-1185">Reference proteome</keyword>
<dbReference type="EMBL" id="BAABCX010000001">
    <property type="protein sequence ID" value="GAA3528443.1"/>
    <property type="molecule type" value="Genomic_DNA"/>
</dbReference>
<evidence type="ECO:0000313" key="3">
    <source>
        <dbReference type="Proteomes" id="UP001500795"/>
    </source>
</evidence>
<feature type="domain" description="AAA+ ATPase" evidence="1">
    <location>
        <begin position="458"/>
        <end position="627"/>
    </location>
</feature>